<dbReference type="OrthoDB" id="9792687at2"/>
<organism evidence="2 3">
    <name type="scientific">Thermoflavifilum thermophilum</name>
    <dbReference type="NCBI Taxonomy" id="1393122"/>
    <lineage>
        <taxon>Bacteria</taxon>
        <taxon>Pseudomonadati</taxon>
        <taxon>Bacteroidota</taxon>
        <taxon>Chitinophagia</taxon>
        <taxon>Chitinophagales</taxon>
        <taxon>Chitinophagaceae</taxon>
        <taxon>Thermoflavifilum</taxon>
    </lineage>
</organism>
<dbReference type="Pfam" id="PF12705">
    <property type="entry name" value="PDDEXK_1"/>
    <property type="match status" value="1"/>
</dbReference>
<dbReference type="EMBL" id="FPCJ01000001">
    <property type="protein sequence ID" value="SFV33993.1"/>
    <property type="molecule type" value="Genomic_DNA"/>
</dbReference>
<reference evidence="3" key="1">
    <citation type="submission" date="2016-10" db="EMBL/GenBank/DDBJ databases">
        <authorList>
            <person name="Varghese N."/>
            <person name="Submissions S."/>
        </authorList>
    </citation>
    <scope>NUCLEOTIDE SEQUENCE [LARGE SCALE GENOMIC DNA]</scope>
    <source>
        <strain evidence="3">DSM 14807</strain>
    </source>
</reference>
<evidence type="ECO:0000313" key="3">
    <source>
        <dbReference type="Proteomes" id="UP000199537"/>
    </source>
</evidence>
<accession>A0A1I7NH78</accession>
<dbReference type="InterPro" id="IPR011604">
    <property type="entry name" value="PDDEXK-like_dom_sf"/>
</dbReference>
<dbReference type="AlphaFoldDB" id="A0A1I7NH78"/>
<gene>
    <name evidence="2" type="ORF">SAMN05660895_1871</name>
</gene>
<evidence type="ECO:0000313" key="2">
    <source>
        <dbReference type="EMBL" id="SFV33993.1"/>
    </source>
</evidence>
<proteinExistence type="predicted"/>
<keyword evidence="3" id="KW-1185">Reference proteome</keyword>
<dbReference type="Gene3D" id="3.90.320.10">
    <property type="match status" value="1"/>
</dbReference>
<protein>
    <submittedName>
        <fullName evidence="2">PD-(D/E)XK nuclease superfamily protein</fullName>
    </submittedName>
</protein>
<sequence length="225" mass="25919">MPNNQTPSSIKISPSDLTYLYHSCKRCFYLKYKYKISQPGFSGGINSTLDSLFKNYFNHKSISTFIKNTTQQGIIIETGRTISSKTISHPGKMDCYLEGKYDALIEFDDQTYGVVDFKASKYSQGKEETYKRQLQAYQYAFLHPQNGQQRQISKIGLLFLYPNNLQDSQNSLSMSLTQHWIEILYDENDFLTFIHEVQDLLSSPKTPPPTKDCPYCKFVSETSNL</sequence>
<evidence type="ECO:0000259" key="1">
    <source>
        <dbReference type="Pfam" id="PF12705"/>
    </source>
</evidence>
<feature type="domain" description="PD-(D/E)XK endonuclease-like" evidence="1">
    <location>
        <begin position="95"/>
        <end position="218"/>
    </location>
</feature>
<dbReference type="STRING" id="1393122.SAMN05660895_1871"/>
<dbReference type="InterPro" id="IPR038726">
    <property type="entry name" value="PDDEXK_AddAB-type"/>
</dbReference>
<name>A0A1I7NH78_9BACT</name>
<dbReference type="Proteomes" id="UP000199537">
    <property type="component" value="Unassembled WGS sequence"/>
</dbReference>